<evidence type="ECO:0000313" key="8">
    <source>
        <dbReference type="EMBL" id="PNW83049.1"/>
    </source>
</evidence>
<evidence type="ECO:0000256" key="5">
    <source>
        <dbReference type="PROSITE-ProRule" id="PRU00288"/>
    </source>
</evidence>
<feature type="compositionally biased region" description="Low complexity" evidence="6">
    <location>
        <begin position="380"/>
        <end position="397"/>
    </location>
</feature>
<keyword evidence="2" id="KW-0479">Metal-binding</keyword>
<gene>
    <name evidence="8" type="ORF">CHLRE_06g304750v5</name>
</gene>
<dbReference type="PANTHER" id="PTHR46419">
    <property type="entry name" value="ADP-RIBOSYLATION FACTOR GTPASE-ACTIVATING PROTEIN AGD5"/>
    <property type="match status" value="1"/>
</dbReference>
<dbReference type="RefSeq" id="XP_042924383.1">
    <property type="nucleotide sequence ID" value="XM_043063677.1"/>
</dbReference>
<dbReference type="ExpressionAtlas" id="A0A2K3DR86">
    <property type="expression patterns" value="baseline and differential"/>
</dbReference>
<dbReference type="GeneID" id="5716904"/>
<organism evidence="8 9">
    <name type="scientific">Chlamydomonas reinhardtii</name>
    <name type="common">Chlamydomonas smithii</name>
    <dbReference type="NCBI Taxonomy" id="3055"/>
    <lineage>
        <taxon>Eukaryota</taxon>
        <taxon>Viridiplantae</taxon>
        <taxon>Chlorophyta</taxon>
        <taxon>core chlorophytes</taxon>
        <taxon>Chlorophyceae</taxon>
        <taxon>CS clade</taxon>
        <taxon>Chlamydomonadales</taxon>
        <taxon>Chlamydomonadaceae</taxon>
        <taxon>Chlamydomonas</taxon>
    </lineage>
</organism>
<evidence type="ECO:0000259" key="7">
    <source>
        <dbReference type="PROSITE" id="PS50115"/>
    </source>
</evidence>
<dbReference type="CDD" id="cd08204">
    <property type="entry name" value="ArfGap"/>
    <property type="match status" value="1"/>
</dbReference>
<dbReference type="InterPro" id="IPR001164">
    <property type="entry name" value="ArfGAP_dom"/>
</dbReference>
<evidence type="ECO:0000256" key="4">
    <source>
        <dbReference type="ARBA" id="ARBA00022833"/>
    </source>
</evidence>
<feature type="compositionally biased region" description="Low complexity" evidence="6">
    <location>
        <begin position="423"/>
        <end position="452"/>
    </location>
</feature>
<reference evidence="8 9" key="1">
    <citation type="journal article" date="2007" name="Science">
        <title>The Chlamydomonas genome reveals the evolution of key animal and plant functions.</title>
        <authorList>
            <person name="Merchant S.S."/>
            <person name="Prochnik S.E."/>
            <person name="Vallon O."/>
            <person name="Harris E.H."/>
            <person name="Karpowicz S.J."/>
            <person name="Witman G.B."/>
            <person name="Terry A."/>
            <person name="Salamov A."/>
            <person name="Fritz-Laylin L.K."/>
            <person name="Marechal-Drouard L."/>
            <person name="Marshall W.F."/>
            <person name="Qu L.H."/>
            <person name="Nelson D.R."/>
            <person name="Sanderfoot A.A."/>
            <person name="Spalding M.H."/>
            <person name="Kapitonov V.V."/>
            <person name="Ren Q."/>
            <person name="Ferris P."/>
            <person name="Lindquist E."/>
            <person name="Shapiro H."/>
            <person name="Lucas S.M."/>
            <person name="Grimwood J."/>
            <person name="Schmutz J."/>
            <person name="Cardol P."/>
            <person name="Cerutti H."/>
            <person name="Chanfreau G."/>
            <person name="Chen C.L."/>
            <person name="Cognat V."/>
            <person name="Croft M.T."/>
            <person name="Dent R."/>
            <person name="Dutcher S."/>
            <person name="Fernandez E."/>
            <person name="Fukuzawa H."/>
            <person name="Gonzalez-Ballester D."/>
            <person name="Gonzalez-Halphen D."/>
            <person name="Hallmann A."/>
            <person name="Hanikenne M."/>
            <person name="Hippler M."/>
            <person name="Inwood W."/>
            <person name="Jabbari K."/>
            <person name="Kalanon M."/>
            <person name="Kuras R."/>
            <person name="Lefebvre P.A."/>
            <person name="Lemaire S.D."/>
            <person name="Lobanov A.V."/>
            <person name="Lohr M."/>
            <person name="Manuell A."/>
            <person name="Meier I."/>
            <person name="Mets L."/>
            <person name="Mittag M."/>
            <person name="Mittelmeier T."/>
            <person name="Moroney J.V."/>
            <person name="Moseley J."/>
            <person name="Napoli C."/>
            <person name="Nedelcu A.M."/>
            <person name="Niyogi K."/>
            <person name="Novoselov S.V."/>
            <person name="Paulsen I.T."/>
            <person name="Pazour G."/>
            <person name="Purton S."/>
            <person name="Ral J.P."/>
            <person name="Riano-Pachon D.M."/>
            <person name="Riekhof W."/>
            <person name="Rymarquis L."/>
            <person name="Schroda M."/>
            <person name="Stern D."/>
            <person name="Umen J."/>
            <person name="Willows R."/>
            <person name="Wilson N."/>
            <person name="Zimmer S.L."/>
            <person name="Allmer J."/>
            <person name="Balk J."/>
            <person name="Bisova K."/>
            <person name="Chen C.J."/>
            <person name="Elias M."/>
            <person name="Gendler K."/>
            <person name="Hauser C."/>
            <person name="Lamb M.R."/>
            <person name="Ledford H."/>
            <person name="Long J.C."/>
            <person name="Minagawa J."/>
            <person name="Page M.D."/>
            <person name="Pan J."/>
            <person name="Pootakham W."/>
            <person name="Roje S."/>
            <person name="Rose A."/>
            <person name="Stahlberg E."/>
            <person name="Terauchi A.M."/>
            <person name="Yang P."/>
            <person name="Ball S."/>
            <person name="Bowler C."/>
            <person name="Dieckmann C.L."/>
            <person name="Gladyshev V.N."/>
            <person name="Green P."/>
            <person name="Jorgensen R."/>
            <person name="Mayfield S."/>
            <person name="Mueller-Roeber B."/>
            <person name="Rajamani S."/>
            <person name="Sayre R.T."/>
            <person name="Brokstein P."/>
            <person name="Dubchak I."/>
            <person name="Goodstein D."/>
            <person name="Hornick L."/>
            <person name="Huang Y.W."/>
            <person name="Jhaveri J."/>
            <person name="Luo Y."/>
            <person name="Martinez D."/>
            <person name="Ngau W.C."/>
            <person name="Otillar B."/>
            <person name="Poliakov A."/>
            <person name="Porter A."/>
            <person name="Szajkowski L."/>
            <person name="Werner G."/>
            <person name="Zhou K."/>
            <person name="Grigoriev I.V."/>
            <person name="Rokhsar D.S."/>
            <person name="Grossman A.R."/>
        </authorList>
    </citation>
    <scope>NUCLEOTIDE SEQUENCE [LARGE SCALE GENOMIC DNA]</scope>
    <source>
        <strain evidence="9">CC-503</strain>
    </source>
</reference>
<feature type="compositionally biased region" description="Low complexity" evidence="6">
    <location>
        <begin position="293"/>
        <end position="311"/>
    </location>
</feature>
<dbReference type="FunFam" id="1.10.220.150:FF:000009">
    <property type="entry name" value="stromal membrane-associated protein 1 isoform X1"/>
    <property type="match status" value="1"/>
</dbReference>
<evidence type="ECO:0000256" key="2">
    <source>
        <dbReference type="ARBA" id="ARBA00022723"/>
    </source>
</evidence>
<dbReference type="InterPro" id="IPR038508">
    <property type="entry name" value="ArfGAP_dom_sf"/>
</dbReference>
<protein>
    <recommendedName>
        <fullName evidence="7">Arf-GAP domain-containing protein</fullName>
    </recommendedName>
</protein>
<dbReference type="EMBL" id="CM008967">
    <property type="protein sequence ID" value="PNW83049.1"/>
    <property type="molecule type" value="Genomic_DNA"/>
</dbReference>
<feature type="compositionally biased region" description="Low complexity" evidence="6">
    <location>
        <begin position="276"/>
        <end position="285"/>
    </location>
</feature>
<dbReference type="InterPro" id="IPR037278">
    <property type="entry name" value="ARFGAP/RecO"/>
</dbReference>
<dbReference type="PRINTS" id="PR00405">
    <property type="entry name" value="REVINTRACTNG"/>
</dbReference>
<name>A0A2K3DR86_CHLRE</name>
<evidence type="ECO:0000313" key="9">
    <source>
        <dbReference type="Proteomes" id="UP000006906"/>
    </source>
</evidence>
<feature type="compositionally biased region" description="Basic and acidic residues" evidence="6">
    <location>
        <begin position="145"/>
        <end position="155"/>
    </location>
</feature>
<keyword evidence="1" id="KW-0343">GTPase activation</keyword>
<dbReference type="Gene3D" id="1.10.220.150">
    <property type="entry name" value="Arf GTPase activating protein"/>
    <property type="match status" value="1"/>
</dbReference>
<dbReference type="GO" id="GO:0008270">
    <property type="term" value="F:zinc ion binding"/>
    <property type="evidence" value="ECO:0007669"/>
    <property type="project" value="UniProtKB-KW"/>
</dbReference>
<sequence>MNFNSKRSVTDEQNERHKRMLAAILKEEGNKSCADCKTRNPTWASVNLGVFVCLTCSGIHRSLGVHISQVRSCNLDTWLPKQVEFCRVMGNVKGNRYWESRLPKDFRRPPSGNPNPELAAFIRAKYVDRAYAATDVAQPPTIDDYLDHPYAKDDPSNSSAASSASAAATTGAAGTSLLRGTPNKASASSPALTMDLLGGFDELASGPSCSSATAAAAQQQQQQAAAANNDPFSAFGTFVSAPPASSSGTGAAAGLVAQRNSLEWTDFHSATDFTSAPPTTALHPQALPPPPAAAGSSSGHHRSYSISEGVPTAPPSAGPGAASGHQPSRFSAAAATGGNLLGSTMPAPSSSAHHNHHHGHHNHHGQGHAAAGTPQPAFAPTTSPSQQSRQQPSGSDPFASLAPADDLLAGLTIHAMMESFATPSAASSTGGAPPAAAATTTAATATSGTGSTIDDLFTFSSSATPGNLPPPGAGHRRRPSQAKAGQEEVLRLFDAAPSTSSAAVGAAAADPFGDFLSAAPVANGHAASNGLGLAGVPNLL</sequence>
<dbReference type="OrthoDB" id="10266696at2759"/>
<dbReference type="PANTHER" id="PTHR46419:SF2">
    <property type="entry name" value="ADP-RIBOSYLATION FACTOR GTPASE-ACTIVATING PROTEIN AGD5"/>
    <property type="match status" value="1"/>
</dbReference>
<dbReference type="SMART" id="SM00105">
    <property type="entry name" value="ArfGap"/>
    <property type="match status" value="1"/>
</dbReference>
<dbReference type="Gramene" id="PNW83049">
    <property type="protein sequence ID" value="PNW83049"/>
    <property type="gene ID" value="CHLRE_06g304750v5"/>
</dbReference>
<keyword evidence="4" id="KW-0862">Zinc</keyword>
<dbReference type="PaxDb" id="3055-EDP05126"/>
<dbReference type="Pfam" id="PF01412">
    <property type="entry name" value="ArfGap"/>
    <property type="match status" value="1"/>
</dbReference>
<keyword evidence="9" id="KW-1185">Reference proteome</keyword>
<dbReference type="OMA" id="TIHAMME"/>
<dbReference type="SUPFAM" id="SSF57863">
    <property type="entry name" value="ArfGap/RecO-like zinc finger"/>
    <property type="match status" value="1"/>
</dbReference>
<feature type="region of interest" description="Disordered" evidence="6">
    <location>
        <begin position="144"/>
        <end position="165"/>
    </location>
</feature>
<dbReference type="GO" id="GO:0005096">
    <property type="term" value="F:GTPase activator activity"/>
    <property type="evidence" value="ECO:0000318"/>
    <property type="project" value="GO_Central"/>
</dbReference>
<feature type="region of interest" description="Disordered" evidence="6">
    <location>
        <begin position="270"/>
        <end position="402"/>
    </location>
</feature>
<dbReference type="InterPro" id="IPR044520">
    <property type="entry name" value="ARF_GAP_AGD5/15"/>
</dbReference>
<evidence type="ECO:0000256" key="1">
    <source>
        <dbReference type="ARBA" id="ARBA00022468"/>
    </source>
</evidence>
<feature type="domain" description="Arf-GAP" evidence="7">
    <location>
        <begin position="18"/>
        <end position="139"/>
    </location>
</feature>
<dbReference type="AlphaFoldDB" id="A0A2K3DR86"/>
<feature type="compositionally biased region" description="Basic residues" evidence="6">
    <location>
        <begin position="353"/>
        <end position="366"/>
    </location>
</feature>
<dbReference type="PROSITE" id="PS50115">
    <property type="entry name" value="ARFGAP"/>
    <property type="match status" value="1"/>
</dbReference>
<dbReference type="InParanoid" id="A0A2K3DR86"/>
<dbReference type="KEGG" id="cre:CHLRE_06g304750v5"/>
<evidence type="ECO:0000256" key="6">
    <source>
        <dbReference type="SAM" id="MobiDB-lite"/>
    </source>
</evidence>
<feature type="region of interest" description="Disordered" evidence="6">
    <location>
        <begin position="423"/>
        <end position="482"/>
    </location>
</feature>
<dbReference type="Proteomes" id="UP000006906">
    <property type="component" value="Chromosome 6"/>
</dbReference>
<proteinExistence type="predicted"/>
<dbReference type="STRING" id="3055.A0A2K3DR86"/>
<accession>A0A2K3DR86</accession>
<evidence type="ECO:0000256" key="3">
    <source>
        <dbReference type="ARBA" id="ARBA00022771"/>
    </source>
</evidence>
<keyword evidence="3 5" id="KW-0863">Zinc-finger</keyword>
<dbReference type="GO" id="GO:0005737">
    <property type="term" value="C:cytoplasm"/>
    <property type="evidence" value="ECO:0000318"/>
    <property type="project" value="GO_Central"/>
</dbReference>